<evidence type="ECO:0000313" key="2">
    <source>
        <dbReference type="EMBL" id="OAO90539.1"/>
    </source>
</evidence>
<dbReference type="Proteomes" id="UP000078284">
    <property type="component" value="Chromosome 5"/>
</dbReference>
<organism evidence="2 3">
    <name type="scientific">Arabidopsis thaliana</name>
    <name type="common">Mouse-ear cress</name>
    <dbReference type="NCBI Taxonomy" id="3702"/>
    <lineage>
        <taxon>Eukaryota</taxon>
        <taxon>Viridiplantae</taxon>
        <taxon>Streptophyta</taxon>
        <taxon>Embryophyta</taxon>
        <taxon>Tracheophyta</taxon>
        <taxon>Spermatophyta</taxon>
        <taxon>Magnoliopsida</taxon>
        <taxon>eudicotyledons</taxon>
        <taxon>Gunneridae</taxon>
        <taxon>Pentapetalae</taxon>
        <taxon>rosids</taxon>
        <taxon>malvids</taxon>
        <taxon>Brassicales</taxon>
        <taxon>Brassicaceae</taxon>
        <taxon>Camelineae</taxon>
        <taxon>Arabidopsis</taxon>
    </lineage>
</organism>
<keyword evidence="1" id="KW-0472">Membrane</keyword>
<keyword evidence="1" id="KW-1133">Transmembrane helix</keyword>
<keyword evidence="1" id="KW-0812">Transmembrane</keyword>
<evidence type="ECO:0008006" key="4">
    <source>
        <dbReference type="Google" id="ProtNLM"/>
    </source>
</evidence>
<comment type="caution">
    <text evidence="2">The sequence shown here is derived from an EMBL/GenBank/DDBJ whole genome shotgun (WGS) entry which is preliminary data.</text>
</comment>
<name>A0A178UA68_ARATH</name>
<dbReference type="EMBL" id="LUHQ01000005">
    <property type="protein sequence ID" value="OAO90539.1"/>
    <property type="molecule type" value="Genomic_DNA"/>
</dbReference>
<sequence>MASYRCTSCGLIHQPGQCRRRGPEDITPAHCCATYLGCLGFLFLIFLFALGMTAMFIDEDSCYLELFTDSVSVSNANVNANVSTADWRIGDEVLSKYSSPSWDGAGDKTNVVFEKVVMPEFIGDVIWNLRVEIMCSVKTDANFRNRFLIATCPDIPVEFTKDPAGNVVGSLLGNMRRCDYLSRLDF</sequence>
<evidence type="ECO:0000313" key="3">
    <source>
        <dbReference type="Proteomes" id="UP000078284"/>
    </source>
</evidence>
<reference evidence="3" key="1">
    <citation type="journal article" date="2016" name="Proc. Natl. Acad. Sci. U.S.A.">
        <title>Chromosome-level assembly of Arabidopsis thaliana Ler reveals the extent of translocation and inversion polymorphisms.</title>
        <authorList>
            <person name="Zapata L."/>
            <person name="Ding J."/>
            <person name="Willing E.M."/>
            <person name="Hartwig B."/>
            <person name="Bezdan D."/>
            <person name="Jiao W.B."/>
            <person name="Patel V."/>
            <person name="Velikkakam James G."/>
            <person name="Koornneef M."/>
            <person name="Ossowski S."/>
            <person name="Schneeberger K."/>
        </authorList>
    </citation>
    <scope>NUCLEOTIDE SEQUENCE [LARGE SCALE GENOMIC DNA]</scope>
    <source>
        <strain evidence="3">cv. Landsberg erecta</strain>
    </source>
</reference>
<accession>A0A178UA68</accession>
<evidence type="ECO:0000256" key="1">
    <source>
        <dbReference type="SAM" id="Phobius"/>
    </source>
</evidence>
<dbReference type="AlphaFoldDB" id="A0A178UA68"/>
<gene>
    <name evidence="2" type="ordered locus">AXX17_At5g21510</name>
</gene>
<dbReference type="ExpressionAtlas" id="A0A178UA68">
    <property type="expression patterns" value="baseline and differential"/>
</dbReference>
<feature type="transmembrane region" description="Helical" evidence="1">
    <location>
        <begin position="33"/>
        <end position="57"/>
    </location>
</feature>
<protein>
    <recommendedName>
        <fullName evidence="4">Transmembrane protein</fullName>
    </recommendedName>
</protein>
<proteinExistence type="predicted"/>